<dbReference type="SUPFAM" id="SSF49723">
    <property type="entry name" value="Lipase/lipooxygenase domain (PLAT/LH2 domain)"/>
    <property type="match status" value="1"/>
</dbReference>
<name>A0A3P7JD20_STRVU</name>
<evidence type="ECO:0000313" key="4">
    <source>
        <dbReference type="Proteomes" id="UP000270094"/>
    </source>
</evidence>
<evidence type="ECO:0000313" key="3">
    <source>
        <dbReference type="EMBL" id="VDM83511.1"/>
    </source>
</evidence>
<dbReference type="Proteomes" id="UP000270094">
    <property type="component" value="Unassembled WGS sequence"/>
</dbReference>
<dbReference type="PROSITE" id="PS50095">
    <property type="entry name" value="PLAT"/>
    <property type="match status" value="1"/>
</dbReference>
<protein>
    <recommendedName>
        <fullName evidence="2">PLAT domain-containing protein</fullName>
    </recommendedName>
</protein>
<feature type="domain" description="PLAT" evidence="2">
    <location>
        <begin position="69"/>
        <end position="161"/>
    </location>
</feature>
<comment type="caution">
    <text evidence="1">Lacks conserved residue(s) required for the propagation of feature annotation.</text>
</comment>
<dbReference type="Gene3D" id="2.60.60.20">
    <property type="entry name" value="PLAT/LH2 domain"/>
    <property type="match status" value="1"/>
</dbReference>
<evidence type="ECO:0000259" key="2">
    <source>
        <dbReference type="PROSITE" id="PS50095"/>
    </source>
</evidence>
<dbReference type="OrthoDB" id="5322100at2759"/>
<reference evidence="3 4" key="1">
    <citation type="submission" date="2018-11" db="EMBL/GenBank/DDBJ databases">
        <authorList>
            <consortium name="Pathogen Informatics"/>
        </authorList>
    </citation>
    <scope>NUCLEOTIDE SEQUENCE [LARGE SCALE GENOMIC DNA]</scope>
</reference>
<accession>A0A3P7JD20</accession>
<dbReference type="AlphaFoldDB" id="A0A3P7JD20"/>
<keyword evidence="4" id="KW-1185">Reference proteome</keyword>
<dbReference type="InterPro" id="IPR001024">
    <property type="entry name" value="PLAT/LH2_dom"/>
</dbReference>
<evidence type="ECO:0000256" key="1">
    <source>
        <dbReference type="PROSITE-ProRule" id="PRU00152"/>
    </source>
</evidence>
<sequence>MNYQPSDSTDTTYTYEMQGPTIGPLQKLRVGVGAMERAEHIYIKKMRLANQVTKTILRFPSVDTEFENILYTITMKTIASVGTFQPLLNLIGEEGESGMRKFVDDSKFDEGARHEFDIDAVNLGPLREIEVQIEGEEGSSWTADITVGLVDSGTEYVAEQA</sequence>
<dbReference type="InterPro" id="IPR036392">
    <property type="entry name" value="PLAT/LH2_dom_sf"/>
</dbReference>
<gene>
    <name evidence="3" type="ORF">SVUK_LOCUS18509</name>
</gene>
<proteinExistence type="predicted"/>
<organism evidence="3 4">
    <name type="scientific">Strongylus vulgaris</name>
    <name type="common">Blood worm</name>
    <dbReference type="NCBI Taxonomy" id="40348"/>
    <lineage>
        <taxon>Eukaryota</taxon>
        <taxon>Metazoa</taxon>
        <taxon>Ecdysozoa</taxon>
        <taxon>Nematoda</taxon>
        <taxon>Chromadorea</taxon>
        <taxon>Rhabditida</taxon>
        <taxon>Rhabditina</taxon>
        <taxon>Rhabditomorpha</taxon>
        <taxon>Strongyloidea</taxon>
        <taxon>Strongylidae</taxon>
        <taxon>Strongylus</taxon>
    </lineage>
</organism>
<dbReference type="EMBL" id="UYYB01123595">
    <property type="protein sequence ID" value="VDM83511.1"/>
    <property type="molecule type" value="Genomic_DNA"/>
</dbReference>